<dbReference type="EMBL" id="JBAKFJ010000001">
    <property type="protein sequence ID" value="MEX0386742.1"/>
    <property type="molecule type" value="Genomic_DNA"/>
</dbReference>
<evidence type="ECO:0000313" key="2">
    <source>
        <dbReference type="Proteomes" id="UP001556653"/>
    </source>
</evidence>
<evidence type="ECO:0000313" key="1">
    <source>
        <dbReference type="EMBL" id="MEX0386742.1"/>
    </source>
</evidence>
<name>A0ABV3S9E3_9GAMM</name>
<dbReference type="RefSeq" id="WP_367967204.1">
    <property type="nucleotide sequence ID" value="NZ_JBAKFJ010000001.1"/>
</dbReference>
<dbReference type="Proteomes" id="UP001556653">
    <property type="component" value="Unassembled WGS sequence"/>
</dbReference>
<sequence>MTDSEIPLETHLNAETGRIRWTELERHFARGVVVRVDPALDLVAVAAAFVRDDEAAVMDWMTAGRVWRAVAEDAREWHTRDPELWAVVAAPWVLVQEA</sequence>
<gene>
    <name evidence="1" type="ORF">V6X64_07045</name>
</gene>
<organism evidence="1 2">
    <name type="scientific">Spiribacter onubensis</name>
    <dbReference type="NCBI Taxonomy" id="3122420"/>
    <lineage>
        <taxon>Bacteria</taxon>
        <taxon>Pseudomonadati</taxon>
        <taxon>Pseudomonadota</taxon>
        <taxon>Gammaproteobacteria</taxon>
        <taxon>Chromatiales</taxon>
        <taxon>Ectothiorhodospiraceae</taxon>
        <taxon>Spiribacter</taxon>
    </lineage>
</organism>
<reference evidence="1 2" key="1">
    <citation type="submission" date="2024-02" db="EMBL/GenBank/DDBJ databases">
        <title>New especies of Spiribacter isolated from saline water.</title>
        <authorList>
            <person name="Leon M.J."/>
            <person name="De La Haba R."/>
            <person name="Sanchez-Porro C."/>
            <person name="Ventosa A."/>
        </authorList>
    </citation>
    <scope>NUCLEOTIDE SEQUENCE [LARGE SCALE GENOMIC DNA]</scope>
    <source>
        <strain evidence="2">ag22IC4-227</strain>
    </source>
</reference>
<accession>A0ABV3S9E3</accession>
<dbReference type="InterPro" id="IPR018741">
    <property type="entry name" value="DUF2288"/>
</dbReference>
<keyword evidence="2" id="KW-1185">Reference proteome</keyword>
<comment type="caution">
    <text evidence="1">The sequence shown here is derived from an EMBL/GenBank/DDBJ whole genome shotgun (WGS) entry which is preliminary data.</text>
</comment>
<protein>
    <submittedName>
        <fullName evidence="1">DUF2288 family protein</fullName>
    </submittedName>
</protein>
<proteinExistence type="predicted"/>
<dbReference type="Pfam" id="PF10052">
    <property type="entry name" value="DUF2288"/>
    <property type="match status" value="1"/>
</dbReference>